<organism evidence="1 2">
    <name type="scientific">Racocetra persica</name>
    <dbReference type="NCBI Taxonomy" id="160502"/>
    <lineage>
        <taxon>Eukaryota</taxon>
        <taxon>Fungi</taxon>
        <taxon>Fungi incertae sedis</taxon>
        <taxon>Mucoromycota</taxon>
        <taxon>Glomeromycotina</taxon>
        <taxon>Glomeromycetes</taxon>
        <taxon>Diversisporales</taxon>
        <taxon>Gigasporaceae</taxon>
        <taxon>Racocetra</taxon>
    </lineage>
</organism>
<protein>
    <submittedName>
        <fullName evidence="1">18_t:CDS:1</fullName>
    </submittedName>
</protein>
<gene>
    <name evidence="1" type="ORF">RPERSI_LOCUS33506</name>
</gene>
<name>A0ACA9SPX4_9GLOM</name>
<keyword evidence="2" id="KW-1185">Reference proteome</keyword>
<comment type="caution">
    <text evidence="1">The sequence shown here is derived from an EMBL/GenBank/DDBJ whole genome shotgun (WGS) entry which is preliminary data.</text>
</comment>
<dbReference type="EMBL" id="CAJVQC010145237">
    <property type="protein sequence ID" value="CAG8845094.1"/>
    <property type="molecule type" value="Genomic_DNA"/>
</dbReference>
<proteinExistence type="predicted"/>
<reference evidence="1" key="1">
    <citation type="submission" date="2021-06" db="EMBL/GenBank/DDBJ databases">
        <authorList>
            <person name="Kallberg Y."/>
            <person name="Tangrot J."/>
            <person name="Rosling A."/>
        </authorList>
    </citation>
    <scope>NUCLEOTIDE SEQUENCE</scope>
    <source>
        <strain evidence="1">MA461A</strain>
    </source>
</reference>
<evidence type="ECO:0000313" key="2">
    <source>
        <dbReference type="Proteomes" id="UP000789920"/>
    </source>
</evidence>
<dbReference type="Proteomes" id="UP000789920">
    <property type="component" value="Unassembled WGS sequence"/>
</dbReference>
<evidence type="ECO:0000313" key="1">
    <source>
        <dbReference type="EMBL" id="CAG8845094.1"/>
    </source>
</evidence>
<sequence>NSEFTKPSKLLTDPELANPKFTGPGKLLFISKSLKPDSSKSSEPDQ</sequence>
<feature type="non-terminal residue" evidence="1">
    <location>
        <position position="46"/>
    </location>
</feature>
<feature type="non-terminal residue" evidence="1">
    <location>
        <position position="1"/>
    </location>
</feature>
<accession>A0ACA9SPX4</accession>